<reference evidence="3" key="1">
    <citation type="journal article" date="2023" name="Mol. Phylogenet. Evol.">
        <title>Genome-scale phylogeny and comparative genomics of the fungal order Sordariales.</title>
        <authorList>
            <person name="Hensen N."/>
            <person name="Bonometti L."/>
            <person name="Westerberg I."/>
            <person name="Brannstrom I.O."/>
            <person name="Guillou S."/>
            <person name="Cros-Aarteil S."/>
            <person name="Calhoun S."/>
            <person name="Haridas S."/>
            <person name="Kuo A."/>
            <person name="Mondo S."/>
            <person name="Pangilinan J."/>
            <person name="Riley R."/>
            <person name="LaButti K."/>
            <person name="Andreopoulos B."/>
            <person name="Lipzen A."/>
            <person name="Chen C."/>
            <person name="Yan M."/>
            <person name="Daum C."/>
            <person name="Ng V."/>
            <person name="Clum A."/>
            <person name="Steindorff A."/>
            <person name="Ohm R.A."/>
            <person name="Martin F."/>
            <person name="Silar P."/>
            <person name="Natvig D.O."/>
            <person name="Lalanne C."/>
            <person name="Gautier V."/>
            <person name="Ament-Velasquez S.L."/>
            <person name="Kruys A."/>
            <person name="Hutchinson M.I."/>
            <person name="Powell A.J."/>
            <person name="Barry K."/>
            <person name="Miller A.N."/>
            <person name="Grigoriev I.V."/>
            <person name="Debuchy R."/>
            <person name="Gladieux P."/>
            <person name="Hiltunen Thoren M."/>
            <person name="Johannesson H."/>
        </authorList>
    </citation>
    <scope>NUCLEOTIDE SEQUENCE</scope>
    <source>
        <strain evidence="3">CBS 990.96</strain>
    </source>
</reference>
<feature type="domain" description="Carboxylesterase type B" evidence="2">
    <location>
        <begin position="20"/>
        <end position="542"/>
    </location>
</feature>
<dbReference type="EMBL" id="MU865701">
    <property type="protein sequence ID" value="KAK4220588.1"/>
    <property type="molecule type" value="Genomic_DNA"/>
</dbReference>
<dbReference type="InterPro" id="IPR002018">
    <property type="entry name" value="CarbesteraseB"/>
</dbReference>
<keyword evidence="1" id="KW-0732">Signal</keyword>
<evidence type="ECO:0000256" key="1">
    <source>
        <dbReference type="SAM" id="SignalP"/>
    </source>
</evidence>
<evidence type="ECO:0000259" key="2">
    <source>
        <dbReference type="Pfam" id="PF00135"/>
    </source>
</evidence>
<feature type="signal peptide" evidence="1">
    <location>
        <begin position="1"/>
        <end position="16"/>
    </location>
</feature>
<dbReference type="Gene3D" id="3.40.50.1820">
    <property type="entry name" value="alpha/beta hydrolase"/>
    <property type="match status" value="1"/>
</dbReference>
<dbReference type="AlphaFoldDB" id="A0AAN6YLH7"/>
<proteinExistence type="predicted"/>
<dbReference type="InterPro" id="IPR029058">
    <property type="entry name" value="AB_hydrolase_fold"/>
</dbReference>
<dbReference type="SUPFAM" id="SSF53474">
    <property type="entry name" value="alpha/beta-Hydrolases"/>
    <property type="match status" value="1"/>
</dbReference>
<evidence type="ECO:0000313" key="4">
    <source>
        <dbReference type="Proteomes" id="UP001301958"/>
    </source>
</evidence>
<dbReference type="Pfam" id="PF00135">
    <property type="entry name" value="COesterase"/>
    <property type="match status" value="1"/>
</dbReference>
<name>A0AAN6YLH7_9PEZI</name>
<accession>A0AAN6YLH7</accession>
<feature type="chain" id="PRO_5042825507" evidence="1">
    <location>
        <begin position="17"/>
        <end position="582"/>
    </location>
</feature>
<protein>
    <submittedName>
        <fullName evidence="3">Lipase 4</fullName>
    </submittedName>
</protein>
<evidence type="ECO:0000313" key="3">
    <source>
        <dbReference type="EMBL" id="KAK4220588.1"/>
    </source>
</evidence>
<dbReference type="InterPro" id="IPR050309">
    <property type="entry name" value="Type-B_Carboxylest/Lipase"/>
</dbReference>
<dbReference type="PANTHER" id="PTHR11559">
    <property type="entry name" value="CARBOXYLESTERASE"/>
    <property type="match status" value="1"/>
</dbReference>
<organism evidence="3 4">
    <name type="scientific">Podospora fimiseda</name>
    <dbReference type="NCBI Taxonomy" id="252190"/>
    <lineage>
        <taxon>Eukaryota</taxon>
        <taxon>Fungi</taxon>
        <taxon>Dikarya</taxon>
        <taxon>Ascomycota</taxon>
        <taxon>Pezizomycotina</taxon>
        <taxon>Sordariomycetes</taxon>
        <taxon>Sordariomycetidae</taxon>
        <taxon>Sordariales</taxon>
        <taxon>Podosporaceae</taxon>
        <taxon>Podospora</taxon>
    </lineage>
</organism>
<dbReference type="Proteomes" id="UP001301958">
    <property type="component" value="Unassembled WGS sequence"/>
</dbReference>
<keyword evidence="4" id="KW-1185">Reference proteome</keyword>
<reference evidence="3" key="2">
    <citation type="submission" date="2023-05" db="EMBL/GenBank/DDBJ databases">
        <authorList>
            <consortium name="Lawrence Berkeley National Laboratory"/>
            <person name="Steindorff A."/>
            <person name="Hensen N."/>
            <person name="Bonometti L."/>
            <person name="Westerberg I."/>
            <person name="Brannstrom I.O."/>
            <person name="Guillou S."/>
            <person name="Cros-Aarteil S."/>
            <person name="Calhoun S."/>
            <person name="Haridas S."/>
            <person name="Kuo A."/>
            <person name="Mondo S."/>
            <person name="Pangilinan J."/>
            <person name="Riley R."/>
            <person name="Labutti K."/>
            <person name="Andreopoulos B."/>
            <person name="Lipzen A."/>
            <person name="Chen C."/>
            <person name="Yanf M."/>
            <person name="Daum C."/>
            <person name="Ng V."/>
            <person name="Clum A."/>
            <person name="Ohm R."/>
            <person name="Martin F."/>
            <person name="Silar P."/>
            <person name="Natvig D."/>
            <person name="Lalanne C."/>
            <person name="Gautier V."/>
            <person name="Ament-Velasquez S.L."/>
            <person name="Kruys A."/>
            <person name="Hutchinson M.I."/>
            <person name="Powell A.J."/>
            <person name="Barry K."/>
            <person name="Miller A.N."/>
            <person name="Grigoriev I.V."/>
            <person name="Debuchy R."/>
            <person name="Gladieux P."/>
            <person name="Thoren M.H."/>
            <person name="Johannesson H."/>
        </authorList>
    </citation>
    <scope>NUCLEOTIDE SEQUENCE</scope>
    <source>
        <strain evidence="3">CBS 990.96</strain>
    </source>
</reference>
<sequence>MQLAFLALLPVALGLSHPPPTAKTRNGTYLGRHLPEFKQDLFLNIPFARSPRLANPIPWNETWKGTRSAEWYGSICHNLASEAEITRANVTGMSEECLNLNIIRPSPESIKKHKPKLLPVVVWLYGGGFVDGFGADLNSNLSYIIQDSVALGTPILGITLNYRLGFLGFPGGGEIAREGVTNLGLKDQRQALLWIQENIAAFNGDPKKVTIWGQSAGSQSIAHQLLAYNGSASNSKLFHQGILISSGVGIGNSHSPTRSDPINGFNTILRKTNCSDLACLRQIPIEKLWDASRVNTLATWRPMVDNGFIGQPPTLQLQAGIFPKDISFLTGTASDEGFVFANLAPSLNTEQELFDIFKQFMTFARDETIQKVLELYPDEGPLPPYALPYSKTNDKFCQELSSAGLPCGAQYRRLASILGDLGFISGRRLLCQTFAKHGMTAYSYHFDTWPMSFPVDTHPNRKPGFANHGADYSYWFAWGPGHEIYGNNPAVIESSEGHRRLREGMSRMLIGFIYGGDPNIGRVKGFPEWPKYSVENPRNIVFNATAEPDRLNVHLEKDDWREEAMALWWTYPLELDLASPTE</sequence>
<comment type="caution">
    <text evidence="3">The sequence shown here is derived from an EMBL/GenBank/DDBJ whole genome shotgun (WGS) entry which is preliminary data.</text>
</comment>
<gene>
    <name evidence="3" type="ORF">QBC38DRAFT_493949</name>
</gene>